<dbReference type="Proteomes" id="UP001148838">
    <property type="component" value="Unassembled WGS sequence"/>
</dbReference>
<protein>
    <submittedName>
        <fullName evidence="2">Uncharacterized protein</fullName>
    </submittedName>
</protein>
<feature type="region of interest" description="Disordered" evidence="1">
    <location>
        <begin position="101"/>
        <end position="169"/>
    </location>
</feature>
<gene>
    <name evidence="2" type="ORF">ANN_00742</name>
</gene>
<comment type="caution">
    <text evidence="2">The sequence shown here is derived from an EMBL/GenBank/DDBJ whole genome shotgun (WGS) entry which is preliminary data.</text>
</comment>
<sequence>MHVLKNENESDDEPESEVIDEPLVDHQHCQNLVTEQDSVNLPFTEATADELKTKINHDVESVYVKEESSLDCILESSKPEMTSNQREDLLTEYNAIQSACYKEGDADDIDRPSSETEITSGQEEEEEEEEEEEDPMSEHDAVESMSKNVLMDNTRKSESPSFTTIKNNQ</sequence>
<evidence type="ECO:0000256" key="1">
    <source>
        <dbReference type="SAM" id="MobiDB-lite"/>
    </source>
</evidence>
<reference evidence="2 3" key="1">
    <citation type="journal article" date="2022" name="Allergy">
        <title>Genome assembly and annotation of Periplaneta americana reveal a comprehensive cockroach allergen profile.</title>
        <authorList>
            <person name="Wang L."/>
            <person name="Xiong Q."/>
            <person name="Saelim N."/>
            <person name="Wang L."/>
            <person name="Nong W."/>
            <person name="Wan A.T."/>
            <person name="Shi M."/>
            <person name="Liu X."/>
            <person name="Cao Q."/>
            <person name="Hui J.H.L."/>
            <person name="Sookrung N."/>
            <person name="Leung T.F."/>
            <person name="Tungtrongchitr A."/>
            <person name="Tsui S.K.W."/>
        </authorList>
    </citation>
    <scope>NUCLEOTIDE SEQUENCE [LARGE SCALE GENOMIC DNA]</scope>
    <source>
        <strain evidence="2">PWHHKU_190912</strain>
    </source>
</reference>
<feature type="compositionally biased region" description="Acidic residues" evidence="1">
    <location>
        <begin position="122"/>
        <end position="135"/>
    </location>
</feature>
<feature type="compositionally biased region" description="Polar residues" evidence="1">
    <location>
        <begin position="159"/>
        <end position="169"/>
    </location>
</feature>
<organism evidence="2 3">
    <name type="scientific">Periplaneta americana</name>
    <name type="common">American cockroach</name>
    <name type="synonym">Blatta americana</name>
    <dbReference type="NCBI Taxonomy" id="6978"/>
    <lineage>
        <taxon>Eukaryota</taxon>
        <taxon>Metazoa</taxon>
        <taxon>Ecdysozoa</taxon>
        <taxon>Arthropoda</taxon>
        <taxon>Hexapoda</taxon>
        <taxon>Insecta</taxon>
        <taxon>Pterygota</taxon>
        <taxon>Neoptera</taxon>
        <taxon>Polyneoptera</taxon>
        <taxon>Dictyoptera</taxon>
        <taxon>Blattodea</taxon>
        <taxon>Blattoidea</taxon>
        <taxon>Blattidae</taxon>
        <taxon>Blattinae</taxon>
        <taxon>Periplaneta</taxon>
    </lineage>
</organism>
<name>A0ABQ8TUW8_PERAM</name>
<keyword evidence="3" id="KW-1185">Reference proteome</keyword>
<evidence type="ECO:0000313" key="3">
    <source>
        <dbReference type="Proteomes" id="UP001148838"/>
    </source>
</evidence>
<dbReference type="EMBL" id="JAJSOF020000003">
    <property type="protein sequence ID" value="KAJ4449344.1"/>
    <property type="molecule type" value="Genomic_DNA"/>
</dbReference>
<accession>A0ABQ8TUW8</accession>
<evidence type="ECO:0000313" key="2">
    <source>
        <dbReference type="EMBL" id="KAJ4449344.1"/>
    </source>
</evidence>
<proteinExistence type="predicted"/>